<dbReference type="CDD" id="cd11405">
    <property type="entry name" value="bHLHzip_MLXIP_like"/>
    <property type="match status" value="1"/>
</dbReference>
<keyword evidence="4" id="KW-0804">Transcription</keyword>
<dbReference type="EMBL" id="JAAAHY010000844">
    <property type="protein sequence ID" value="KAF9956385.1"/>
    <property type="molecule type" value="Genomic_DNA"/>
</dbReference>
<protein>
    <recommendedName>
        <fullName evidence="7">BHLH domain-containing protein</fullName>
    </recommendedName>
</protein>
<comment type="subcellular location">
    <subcellularLocation>
        <location evidence="1">Nucleus</location>
    </subcellularLocation>
</comment>
<dbReference type="PROSITE" id="PS50888">
    <property type="entry name" value="BHLH"/>
    <property type="match status" value="1"/>
</dbReference>
<dbReference type="OrthoDB" id="5344169at2759"/>
<dbReference type="GO" id="GO:0005634">
    <property type="term" value="C:nucleus"/>
    <property type="evidence" value="ECO:0007669"/>
    <property type="project" value="UniProtKB-SubCell"/>
</dbReference>
<dbReference type="AlphaFoldDB" id="A0A9P6J0F7"/>
<dbReference type="Gene3D" id="4.10.280.10">
    <property type="entry name" value="Helix-loop-helix DNA-binding domain"/>
    <property type="match status" value="1"/>
</dbReference>
<dbReference type="PANTHER" id="PTHR15741:SF38">
    <property type="entry name" value="BHLH DOMAIN-CONTAINING PROTEIN"/>
    <property type="match status" value="1"/>
</dbReference>
<feature type="domain" description="BHLH" evidence="7">
    <location>
        <begin position="76"/>
        <end position="127"/>
    </location>
</feature>
<dbReference type="SMART" id="SM00353">
    <property type="entry name" value="HLH"/>
    <property type="match status" value="1"/>
</dbReference>
<feature type="compositionally biased region" description="Polar residues" evidence="6">
    <location>
        <begin position="262"/>
        <end position="286"/>
    </location>
</feature>
<keyword evidence="2" id="KW-0805">Transcription regulation</keyword>
<evidence type="ECO:0000259" key="7">
    <source>
        <dbReference type="PROSITE" id="PS50888"/>
    </source>
</evidence>
<feature type="compositionally biased region" description="Basic residues" evidence="6">
    <location>
        <begin position="245"/>
        <end position="254"/>
    </location>
</feature>
<evidence type="ECO:0000256" key="4">
    <source>
        <dbReference type="ARBA" id="ARBA00023163"/>
    </source>
</evidence>
<dbReference type="Proteomes" id="UP000738359">
    <property type="component" value="Unassembled WGS sequence"/>
</dbReference>
<dbReference type="InterPro" id="IPR036638">
    <property type="entry name" value="HLH_DNA-bd_sf"/>
</dbReference>
<dbReference type="GO" id="GO:0000978">
    <property type="term" value="F:RNA polymerase II cis-regulatory region sequence-specific DNA binding"/>
    <property type="evidence" value="ECO:0007669"/>
    <property type="project" value="TreeGrafter"/>
</dbReference>
<evidence type="ECO:0000313" key="9">
    <source>
        <dbReference type="Proteomes" id="UP000738359"/>
    </source>
</evidence>
<dbReference type="InterPro" id="IPR052207">
    <property type="entry name" value="Max-like/E-box_TFs"/>
</dbReference>
<feature type="compositionally biased region" description="Acidic residues" evidence="6">
    <location>
        <begin position="290"/>
        <end position="310"/>
    </location>
</feature>
<feature type="region of interest" description="Disordered" evidence="6">
    <location>
        <begin position="214"/>
        <end position="318"/>
    </location>
</feature>
<dbReference type="SUPFAM" id="SSF47459">
    <property type="entry name" value="HLH, helix-loop-helix DNA-binding domain"/>
    <property type="match status" value="1"/>
</dbReference>
<feature type="compositionally biased region" description="Polar residues" evidence="6">
    <location>
        <begin position="21"/>
        <end position="38"/>
    </location>
</feature>
<keyword evidence="9" id="KW-1185">Reference proteome</keyword>
<organism evidence="8 9">
    <name type="scientific">Mortierella alpina</name>
    <name type="common">Oleaginous fungus</name>
    <name type="synonym">Mortierella renispora</name>
    <dbReference type="NCBI Taxonomy" id="64518"/>
    <lineage>
        <taxon>Eukaryota</taxon>
        <taxon>Fungi</taxon>
        <taxon>Fungi incertae sedis</taxon>
        <taxon>Mucoromycota</taxon>
        <taxon>Mortierellomycotina</taxon>
        <taxon>Mortierellomycetes</taxon>
        <taxon>Mortierellales</taxon>
        <taxon>Mortierellaceae</taxon>
        <taxon>Mortierella</taxon>
    </lineage>
</organism>
<keyword evidence="3" id="KW-0238">DNA-binding</keyword>
<dbReference type="GO" id="GO:0046983">
    <property type="term" value="F:protein dimerization activity"/>
    <property type="evidence" value="ECO:0007669"/>
    <property type="project" value="InterPro"/>
</dbReference>
<evidence type="ECO:0000256" key="6">
    <source>
        <dbReference type="SAM" id="MobiDB-lite"/>
    </source>
</evidence>
<accession>A0A9P6J0F7</accession>
<evidence type="ECO:0000313" key="8">
    <source>
        <dbReference type="EMBL" id="KAF9956385.1"/>
    </source>
</evidence>
<dbReference type="GO" id="GO:0000981">
    <property type="term" value="F:DNA-binding transcription factor activity, RNA polymerase II-specific"/>
    <property type="evidence" value="ECO:0007669"/>
    <property type="project" value="TreeGrafter"/>
</dbReference>
<keyword evidence="5" id="KW-0539">Nucleus</keyword>
<evidence type="ECO:0000256" key="3">
    <source>
        <dbReference type="ARBA" id="ARBA00023125"/>
    </source>
</evidence>
<evidence type="ECO:0000256" key="1">
    <source>
        <dbReference type="ARBA" id="ARBA00004123"/>
    </source>
</evidence>
<dbReference type="InterPro" id="IPR011598">
    <property type="entry name" value="bHLH_dom"/>
</dbReference>
<dbReference type="Pfam" id="PF00010">
    <property type="entry name" value="HLH"/>
    <property type="match status" value="1"/>
</dbReference>
<gene>
    <name evidence="8" type="ORF">BGZ70_009917</name>
</gene>
<proteinExistence type="predicted"/>
<feature type="region of interest" description="Disordered" evidence="6">
    <location>
        <begin position="1"/>
        <end position="38"/>
    </location>
</feature>
<evidence type="ECO:0000256" key="2">
    <source>
        <dbReference type="ARBA" id="ARBA00023015"/>
    </source>
</evidence>
<dbReference type="PANTHER" id="PTHR15741">
    <property type="entry name" value="BASIC HELIX-LOOP-HELIX ZIP TRANSCRIPTION FACTOR"/>
    <property type="match status" value="1"/>
</dbReference>
<reference evidence="8" key="1">
    <citation type="journal article" date="2020" name="Fungal Divers.">
        <title>Resolving the Mortierellaceae phylogeny through synthesis of multi-gene phylogenetics and phylogenomics.</title>
        <authorList>
            <person name="Vandepol N."/>
            <person name="Liber J."/>
            <person name="Desiro A."/>
            <person name="Na H."/>
            <person name="Kennedy M."/>
            <person name="Barry K."/>
            <person name="Grigoriev I.V."/>
            <person name="Miller A.N."/>
            <person name="O'Donnell K."/>
            <person name="Stajich J.E."/>
            <person name="Bonito G."/>
        </authorList>
    </citation>
    <scope>NUCLEOTIDE SEQUENCE</scope>
    <source>
        <strain evidence="8">CK1249</strain>
    </source>
</reference>
<evidence type="ECO:0000256" key="5">
    <source>
        <dbReference type="ARBA" id="ARBA00023242"/>
    </source>
</evidence>
<feature type="compositionally biased region" description="Acidic residues" evidence="6">
    <location>
        <begin position="231"/>
        <end position="240"/>
    </location>
</feature>
<comment type="caution">
    <text evidence="8">The sequence shown here is derived from an EMBL/GenBank/DDBJ whole genome shotgun (WGS) entry which is preliminary data.</text>
</comment>
<sequence length="318" mass="34618">MNPPSAPSSTTPPTQKRGTKRQANGDATASGTLGPISQNEVMARLASKSNYQNILDGDHTALGLSYNTDLHSGIELRRTSHKAAEQKRRDSLKNCFDDLRHMIPNIQEKSPSKVFLLKKSFDYICNLKSDVAKRDLELARLKAEHNFMTSAMQAWFTSLPEDSPFKTAGGHGDKSLIESWTMPEEDIQKATVKESEAFARAVEITEISAAAVEAARTQPGGQNKGSRESQGDGEDSEDEGTIAPRGKKGGSKRVKNGDVVMQLSSESDPSNVQTVSASHQTNAKSNKSQEDDDEDEDNEEEDGEAEDQEMADGTLTNT</sequence>
<name>A0A9P6J0F7_MORAP</name>